<feature type="domain" description="Fe2OG dioxygenase" evidence="6">
    <location>
        <begin position="207"/>
        <end position="308"/>
    </location>
</feature>
<protein>
    <submittedName>
        <fullName evidence="7">1-aminocyclopropane-1-carboxylate oxidase like 12</fullName>
        <ecNumber evidence="7">1.14.20.2</ecNumber>
    </submittedName>
</protein>
<keyword evidence="4 5" id="KW-0408">Iron</keyword>
<dbReference type="Gene3D" id="2.60.120.330">
    <property type="entry name" value="B-lactam Antibiotic, Isopenicillin N Synthase, Chain"/>
    <property type="match status" value="1"/>
</dbReference>
<evidence type="ECO:0000256" key="2">
    <source>
        <dbReference type="ARBA" id="ARBA00022723"/>
    </source>
</evidence>
<dbReference type="EMBL" id="KZ451886">
    <property type="protein sequence ID" value="PKA66430.1"/>
    <property type="molecule type" value="Genomic_DNA"/>
</dbReference>
<evidence type="ECO:0000313" key="7">
    <source>
        <dbReference type="EMBL" id="PKA66430.1"/>
    </source>
</evidence>
<keyword evidence="3 5" id="KW-0560">Oxidoreductase</keyword>
<evidence type="ECO:0000256" key="3">
    <source>
        <dbReference type="ARBA" id="ARBA00023002"/>
    </source>
</evidence>
<dbReference type="Proteomes" id="UP000236161">
    <property type="component" value="Unassembled WGS sequence"/>
</dbReference>
<evidence type="ECO:0000256" key="1">
    <source>
        <dbReference type="ARBA" id="ARBA00008056"/>
    </source>
</evidence>
<dbReference type="AlphaFoldDB" id="A0A2I0BF49"/>
<dbReference type="OrthoDB" id="288590at2759"/>
<dbReference type="EC" id="1.14.20.2" evidence="7"/>
<dbReference type="GO" id="GO:0046872">
    <property type="term" value="F:metal ion binding"/>
    <property type="evidence" value="ECO:0007669"/>
    <property type="project" value="UniProtKB-KW"/>
</dbReference>
<dbReference type="SUPFAM" id="SSF51197">
    <property type="entry name" value="Clavaminate synthase-like"/>
    <property type="match status" value="1"/>
</dbReference>
<dbReference type="FunFam" id="2.60.120.330:FF:000005">
    <property type="entry name" value="1-aminocyclopropane-1-carboxylate oxidase homolog 1"/>
    <property type="match status" value="1"/>
</dbReference>
<dbReference type="PANTHER" id="PTHR10209">
    <property type="entry name" value="OXIDOREDUCTASE, 2OG-FE II OXYGENASE FAMILY PROTEIN"/>
    <property type="match status" value="1"/>
</dbReference>
<evidence type="ECO:0000259" key="6">
    <source>
        <dbReference type="PROSITE" id="PS51471"/>
    </source>
</evidence>
<dbReference type="GO" id="GO:0051213">
    <property type="term" value="F:dioxygenase activity"/>
    <property type="evidence" value="ECO:0007669"/>
    <property type="project" value="UniProtKB-ARBA"/>
</dbReference>
<dbReference type="Pfam" id="PF14226">
    <property type="entry name" value="DIOX_N"/>
    <property type="match status" value="1"/>
</dbReference>
<dbReference type="InterPro" id="IPR005123">
    <property type="entry name" value="Oxoglu/Fe-dep_dioxygenase_dom"/>
</dbReference>
<comment type="similarity">
    <text evidence="1 5">Belongs to the iron/ascorbate-dependent oxidoreductase family.</text>
</comment>
<dbReference type="PANTHER" id="PTHR10209:SF859">
    <property type="entry name" value="OS03G0690500 PROTEIN"/>
    <property type="match status" value="1"/>
</dbReference>
<evidence type="ECO:0000256" key="5">
    <source>
        <dbReference type="RuleBase" id="RU003682"/>
    </source>
</evidence>
<sequence length="361" mass="40310">MAAYDRESELKAFDDTKAGVKGLVDAGVSKIPRFFHHPPDPDSINPHLAVPQAIPVIDLRSAHGEAAEREAVVELVRRAAETFGFFQVVNHGVPQILLDELLEAVRRFNEEDDEVKRRYYTRDQRRKKVLFNTNFDLYNSPAANWRDTLFCVMAPEPAAQPDDLPAACRDAILEYTKRVQELGNVLLEILSEALGLRRQHLVEIGCGEGLCLAIHYYPPCPEPDLTLGTSKHTDPGFLTVLLRNDAGGQLQILFENQWLDVPPVAGSLLINIADLLQLISNDKFKSVEHRVRASRAGPRISVAGFFSTDFQPSAKIYGPIEELLASENALPKYRNVTVQEYSAHFSIKGLDGKSALDLFRL</sequence>
<dbReference type="InterPro" id="IPR027443">
    <property type="entry name" value="IPNS-like_sf"/>
</dbReference>
<evidence type="ECO:0000313" key="8">
    <source>
        <dbReference type="Proteomes" id="UP000236161"/>
    </source>
</evidence>
<dbReference type="STRING" id="1088818.A0A2I0BF49"/>
<gene>
    <name evidence="7" type="ORF">AXF42_Ash007128</name>
</gene>
<dbReference type="PROSITE" id="PS51471">
    <property type="entry name" value="FE2OG_OXY"/>
    <property type="match status" value="1"/>
</dbReference>
<proteinExistence type="inferred from homology"/>
<evidence type="ECO:0000256" key="4">
    <source>
        <dbReference type="ARBA" id="ARBA00023004"/>
    </source>
</evidence>
<reference evidence="7 8" key="1">
    <citation type="journal article" date="2017" name="Nature">
        <title>The Apostasia genome and the evolution of orchids.</title>
        <authorList>
            <person name="Zhang G.Q."/>
            <person name="Liu K.W."/>
            <person name="Li Z."/>
            <person name="Lohaus R."/>
            <person name="Hsiao Y.Y."/>
            <person name="Niu S.C."/>
            <person name="Wang J.Y."/>
            <person name="Lin Y.C."/>
            <person name="Xu Q."/>
            <person name="Chen L.J."/>
            <person name="Yoshida K."/>
            <person name="Fujiwara S."/>
            <person name="Wang Z.W."/>
            <person name="Zhang Y.Q."/>
            <person name="Mitsuda N."/>
            <person name="Wang M."/>
            <person name="Liu G.H."/>
            <person name="Pecoraro L."/>
            <person name="Huang H.X."/>
            <person name="Xiao X.J."/>
            <person name="Lin M."/>
            <person name="Wu X.Y."/>
            <person name="Wu W.L."/>
            <person name="Chen Y.Y."/>
            <person name="Chang S.B."/>
            <person name="Sakamoto S."/>
            <person name="Ohme-Takagi M."/>
            <person name="Yagi M."/>
            <person name="Zeng S.J."/>
            <person name="Shen C.Y."/>
            <person name="Yeh C.M."/>
            <person name="Luo Y.B."/>
            <person name="Tsai W.C."/>
            <person name="Van de Peer Y."/>
            <person name="Liu Z.J."/>
        </authorList>
    </citation>
    <scope>NUCLEOTIDE SEQUENCE [LARGE SCALE GENOMIC DNA]</scope>
    <source>
        <strain evidence="8">cv. Shenzhen</strain>
        <tissue evidence="7">Stem</tissue>
    </source>
</reference>
<organism evidence="7 8">
    <name type="scientific">Apostasia shenzhenica</name>
    <dbReference type="NCBI Taxonomy" id="1088818"/>
    <lineage>
        <taxon>Eukaryota</taxon>
        <taxon>Viridiplantae</taxon>
        <taxon>Streptophyta</taxon>
        <taxon>Embryophyta</taxon>
        <taxon>Tracheophyta</taxon>
        <taxon>Spermatophyta</taxon>
        <taxon>Magnoliopsida</taxon>
        <taxon>Liliopsida</taxon>
        <taxon>Asparagales</taxon>
        <taxon>Orchidaceae</taxon>
        <taxon>Apostasioideae</taxon>
        <taxon>Apostasia</taxon>
    </lineage>
</organism>
<dbReference type="InterPro" id="IPR044861">
    <property type="entry name" value="IPNS-like_FE2OG_OXY"/>
</dbReference>
<dbReference type="Pfam" id="PF03171">
    <property type="entry name" value="2OG-FeII_Oxy"/>
    <property type="match status" value="1"/>
</dbReference>
<name>A0A2I0BF49_9ASPA</name>
<keyword evidence="8" id="KW-1185">Reference proteome</keyword>
<accession>A0A2I0BF49</accession>
<dbReference type="InterPro" id="IPR026992">
    <property type="entry name" value="DIOX_N"/>
</dbReference>
<keyword evidence="2 5" id="KW-0479">Metal-binding</keyword>